<dbReference type="InterPro" id="IPR010203">
    <property type="entry name" value="RraA"/>
</dbReference>
<comment type="caution">
    <text evidence="10">The sequence shown here is derived from an EMBL/GenBank/DDBJ whole genome shotgun (WGS) entry which is preliminary data.</text>
</comment>
<keyword evidence="11" id="KW-1185">Reference proteome</keyword>
<sequence length="170" mass="17754">MPRKIATPKLATADVCDAMGKAVKVLPVKFQDFGGNIDFAGPAVTVRTLDDNSKVKALLATKGEGRVLVVDGDGSERTALMGGNLAVLAAQNGWAGAVIYGCVRDSHELCREDVGIKALGTCPRKTEKLDRGEIDCEIAIAGVTVHPGNWIVADADGVVVTKELPSLDGQ</sequence>
<organism evidence="10 11">
    <name type="scientific">Kordiimonas pumila</name>
    <dbReference type="NCBI Taxonomy" id="2161677"/>
    <lineage>
        <taxon>Bacteria</taxon>
        <taxon>Pseudomonadati</taxon>
        <taxon>Pseudomonadota</taxon>
        <taxon>Alphaproteobacteria</taxon>
        <taxon>Kordiimonadales</taxon>
        <taxon>Kordiimonadaceae</taxon>
        <taxon>Kordiimonas</taxon>
    </lineage>
</organism>
<keyword evidence="5 9" id="KW-0479">Metal-binding</keyword>
<name>A0ABV7D037_9PROT</name>
<comment type="catalytic activity">
    <reaction evidence="8 9">
        <text>oxaloacetate + H(+) = pyruvate + CO2</text>
        <dbReference type="Rhea" id="RHEA:15641"/>
        <dbReference type="ChEBI" id="CHEBI:15361"/>
        <dbReference type="ChEBI" id="CHEBI:15378"/>
        <dbReference type="ChEBI" id="CHEBI:16452"/>
        <dbReference type="ChEBI" id="CHEBI:16526"/>
        <dbReference type="EC" id="4.1.1.112"/>
    </reaction>
</comment>
<comment type="similarity">
    <text evidence="3 9">Belongs to the class II aldolase/RraA-like family.</text>
</comment>
<dbReference type="EC" id="4.1.3.17" evidence="9"/>
<dbReference type="InterPro" id="IPR005493">
    <property type="entry name" value="RraA/RraA-like"/>
</dbReference>
<dbReference type="RefSeq" id="WP_194214832.1">
    <property type="nucleotide sequence ID" value="NZ_CP061205.1"/>
</dbReference>
<comment type="function">
    <text evidence="7 9">Catalyzes the aldol cleavage of 4-hydroxy-4-methyl-2-oxoglutarate (HMG) into 2 molecules of pyruvate. Also contains a secondary oxaloacetate (OAA) decarboxylase activity due to the common pyruvate enolate transition state formed following C-C bond cleavage in the retro-aldol and decarboxylation reactions.</text>
</comment>
<dbReference type="SUPFAM" id="SSF89562">
    <property type="entry name" value="RraA-like"/>
    <property type="match status" value="1"/>
</dbReference>
<keyword evidence="6 9" id="KW-0456">Lyase</keyword>
<evidence type="ECO:0000256" key="7">
    <source>
        <dbReference type="ARBA" id="ARBA00025046"/>
    </source>
</evidence>
<dbReference type="NCBIfam" id="NF006875">
    <property type="entry name" value="PRK09372.1"/>
    <property type="match status" value="1"/>
</dbReference>
<dbReference type="CDD" id="cd16841">
    <property type="entry name" value="RraA_family"/>
    <property type="match status" value="1"/>
</dbReference>
<dbReference type="InterPro" id="IPR036704">
    <property type="entry name" value="RraA/RraA-like_sf"/>
</dbReference>
<gene>
    <name evidence="10" type="primary">rraA</name>
    <name evidence="10" type="ORF">ACFOKA_00865</name>
</gene>
<dbReference type="Proteomes" id="UP001595444">
    <property type="component" value="Unassembled WGS sequence"/>
</dbReference>
<evidence type="ECO:0000256" key="2">
    <source>
        <dbReference type="ARBA" id="ARBA00001968"/>
    </source>
</evidence>
<dbReference type="Gene3D" id="3.50.30.40">
    <property type="entry name" value="Ribonuclease E inhibitor RraA/RraA-like"/>
    <property type="match status" value="1"/>
</dbReference>
<evidence type="ECO:0000256" key="1">
    <source>
        <dbReference type="ARBA" id="ARBA00001342"/>
    </source>
</evidence>
<evidence type="ECO:0000256" key="8">
    <source>
        <dbReference type="ARBA" id="ARBA00047973"/>
    </source>
</evidence>
<reference evidence="11" key="1">
    <citation type="journal article" date="2019" name="Int. J. Syst. Evol. Microbiol.">
        <title>The Global Catalogue of Microorganisms (GCM) 10K type strain sequencing project: providing services to taxonomists for standard genome sequencing and annotation.</title>
        <authorList>
            <consortium name="The Broad Institute Genomics Platform"/>
            <consortium name="The Broad Institute Genome Sequencing Center for Infectious Disease"/>
            <person name="Wu L."/>
            <person name="Ma J."/>
        </authorList>
    </citation>
    <scope>NUCLEOTIDE SEQUENCE [LARGE SCALE GENOMIC DNA]</scope>
    <source>
        <strain evidence="11">KCTC 62164</strain>
    </source>
</reference>
<evidence type="ECO:0000313" key="11">
    <source>
        <dbReference type="Proteomes" id="UP001595444"/>
    </source>
</evidence>
<evidence type="ECO:0000256" key="4">
    <source>
        <dbReference type="ARBA" id="ARBA00011233"/>
    </source>
</evidence>
<dbReference type="NCBIfam" id="TIGR01935">
    <property type="entry name" value="NOT-MenG"/>
    <property type="match status" value="1"/>
</dbReference>
<evidence type="ECO:0000256" key="6">
    <source>
        <dbReference type="ARBA" id="ARBA00023239"/>
    </source>
</evidence>
<proteinExistence type="inferred from homology"/>
<dbReference type="Pfam" id="PF03737">
    <property type="entry name" value="RraA-like"/>
    <property type="match status" value="1"/>
</dbReference>
<dbReference type="PANTHER" id="PTHR33254">
    <property type="entry name" value="4-HYDROXY-4-METHYL-2-OXOGLUTARATE ALDOLASE 3-RELATED"/>
    <property type="match status" value="1"/>
</dbReference>
<evidence type="ECO:0000256" key="5">
    <source>
        <dbReference type="ARBA" id="ARBA00022723"/>
    </source>
</evidence>
<dbReference type="PANTHER" id="PTHR33254:SF4">
    <property type="entry name" value="4-HYDROXY-4-METHYL-2-OXOGLUTARATE ALDOLASE 3-RELATED"/>
    <property type="match status" value="1"/>
</dbReference>
<comment type="catalytic activity">
    <reaction evidence="1 9">
        <text>4-hydroxy-4-methyl-2-oxoglutarate = 2 pyruvate</text>
        <dbReference type="Rhea" id="RHEA:22748"/>
        <dbReference type="ChEBI" id="CHEBI:15361"/>
        <dbReference type="ChEBI" id="CHEBI:58276"/>
        <dbReference type="EC" id="4.1.3.17"/>
    </reaction>
</comment>
<accession>A0ABV7D037</accession>
<comment type="cofactor">
    <cofactor evidence="2 9">
        <name>a divalent metal cation</name>
        <dbReference type="ChEBI" id="CHEBI:60240"/>
    </cofactor>
</comment>
<dbReference type="EMBL" id="JBHRSL010000001">
    <property type="protein sequence ID" value="MFC3050447.1"/>
    <property type="molecule type" value="Genomic_DNA"/>
</dbReference>
<evidence type="ECO:0000313" key="10">
    <source>
        <dbReference type="EMBL" id="MFC3050447.1"/>
    </source>
</evidence>
<comment type="subunit">
    <text evidence="4 9">Homotrimer.</text>
</comment>
<evidence type="ECO:0000256" key="3">
    <source>
        <dbReference type="ARBA" id="ARBA00008621"/>
    </source>
</evidence>
<protein>
    <recommendedName>
        <fullName evidence="9">4-hydroxy-4-methyl-2-oxoglutarate aldolase</fullName>
        <shortName evidence="9">HMG aldolase</shortName>
        <ecNumber evidence="9">4.1.1.112</ecNumber>
        <ecNumber evidence="9">4.1.3.17</ecNumber>
    </recommendedName>
    <alternativeName>
        <fullName evidence="9">Oxaloacetate decarboxylase</fullName>
    </alternativeName>
</protein>
<dbReference type="EC" id="4.1.1.112" evidence="9"/>
<evidence type="ECO:0000256" key="9">
    <source>
        <dbReference type="RuleBase" id="RU004338"/>
    </source>
</evidence>